<proteinExistence type="predicted"/>
<reference evidence="3 4" key="1">
    <citation type="submission" date="2018-11" db="EMBL/GenBank/DDBJ databases">
        <title>Chitinophaga lutea sp.nov., isolate from arsenic contaminated soil.</title>
        <authorList>
            <person name="Zong Y."/>
        </authorList>
    </citation>
    <scope>NUCLEOTIDE SEQUENCE [LARGE SCALE GENOMIC DNA]</scope>
    <source>
        <strain evidence="3 4">ZY74</strain>
    </source>
</reference>
<dbReference type="InterPro" id="IPR027417">
    <property type="entry name" value="P-loop_NTPase"/>
</dbReference>
<dbReference type="AlphaFoldDB" id="A0A3N4PNS2"/>
<accession>A0A3N4PNS2</accession>
<dbReference type="Proteomes" id="UP000278351">
    <property type="component" value="Unassembled WGS sequence"/>
</dbReference>
<keyword evidence="3" id="KW-0547">Nucleotide-binding</keyword>
<dbReference type="EMBL" id="RPDH01000003">
    <property type="protein sequence ID" value="RPE05370.1"/>
    <property type="molecule type" value="Genomic_DNA"/>
</dbReference>
<protein>
    <submittedName>
        <fullName evidence="3">ATP-binding protein</fullName>
    </submittedName>
</protein>
<keyword evidence="1" id="KW-0812">Transmembrane</keyword>
<dbReference type="Pfam" id="PF20703">
    <property type="entry name" value="nSTAND1"/>
    <property type="match status" value="1"/>
</dbReference>
<feature type="domain" description="Novel STAND NTPase 1" evidence="2">
    <location>
        <begin position="5"/>
        <end position="268"/>
    </location>
</feature>
<dbReference type="RefSeq" id="WP_123849015.1">
    <property type="nucleotide sequence ID" value="NZ_RPDH01000003.1"/>
</dbReference>
<evidence type="ECO:0000313" key="4">
    <source>
        <dbReference type="Proteomes" id="UP000278351"/>
    </source>
</evidence>
<gene>
    <name evidence="3" type="ORF">EGT74_23565</name>
</gene>
<comment type="caution">
    <text evidence="3">The sequence shown here is derived from an EMBL/GenBank/DDBJ whole genome shotgun (WGS) entry which is preliminary data.</text>
</comment>
<feature type="transmembrane region" description="Helical" evidence="1">
    <location>
        <begin position="501"/>
        <end position="520"/>
    </location>
</feature>
<keyword evidence="1" id="KW-1133">Transmembrane helix</keyword>
<evidence type="ECO:0000256" key="1">
    <source>
        <dbReference type="SAM" id="Phobius"/>
    </source>
</evidence>
<dbReference type="OrthoDB" id="1090410at2"/>
<keyword evidence="3" id="KW-0067">ATP-binding</keyword>
<evidence type="ECO:0000259" key="2">
    <source>
        <dbReference type="Pfam" id="PF20703"/>
    </source>
</evidence>
<evidence type="ECO:0000313" key="3">
    <source>
        <dbReference type="EMBL" id="RPE05370.1"/>
    </source>
</evidence>
<name>A0A3N4PNS2_9BACT</name>
<keyword evidence="1" id="KW-0472">Membrane</keyword>
<dbReference type="Gene3D" id="3.40.50.300">
    <property type="entry name" value="P-loop containing nucleotide triphosphate hydrolases"/>
    <property type="match status" value="1"/>
</dbReference>
<organism evidence="3 4">
    <name type="scientific">Chitinophaga lutea</name>
    <dbReference type="NCBI Taxonomy" id="2488634"/>
    <lineage>
        <taxon>Bacteria</taxon>
        <taxon>Pseudomonadati</taxon>
        <taxon>Bacteroidota</taxon>
        <taxon>Chitinophagia</taxon>
        <taxon>Chitinophagales</taxon>
        <taxon>Chitinophagaceae</taxon>
        <taxon>Chitinophaga</taxon>
    </lineage>
</organism>
<sequence length="1028" mass="118976">MINSPFKFLDPYGRDDYNIFFGRDEEIRQLYQHIHKNRLVLVYGTSGTGKTSIVQCGLMNRMEDTDWTPFFIRRSENINDSLKNILQKALANREPAETMVSGKTNVAQTLIVKRPGAQQAENGEQVYESLKNINLRYLRPVYLIFDQFEELLIMGSQEEKQAFIAGIDHILSSPDLQFCSMLFIMREEFFAGLSEFEREIPDFCDRRLRIEPMNARNVEEVIMRSCEKFSITLKEGAANAQQIISVLTEKNSISLPYLQIYLDQLWRSVYMSTGDRRTNGEEAYPPLTFDSQIIQRFGKMTEVLNRFIRERLDVIQDVLEKEFPGIPGDFVSNVLDAFVTPEGTKRPLAYYRITDGKTSSIWFTGQVAPYLQKRPGNLMLRCLQELEKNKILRTDGQTYELAHDVLAGLIDSRRTEEQRRANYTNEQLQSRFTGFQNKTSDYLTPKEIEAYRPYIGQLNLSPDIQKFFADSISARDREQRVMKEKEERLEKLKFRQRNWKWIWALIGLMLAYTAIFYFTYVKGEMARNKALAYMSYQLGHIHPVEALNLFAPLRKKVYEEDTLQINSKLMEYMQRQDIQSLFALYTDTLSSSIQQANRFDISASGRFMVVDNSGDATNPNVQDYLVLNENGEVLRSFREIAYMYFTNKDNVLLLCRKSKPADPRSIWQYSRESALPDEFILYDCAAQTEEIVTLGGPNRYLHPAENIADGPFSQFDSYRVRFTASGNLVIPYVQLAPSDQLIQKVQILDPQKQFICNVPSDATITSSRDMKQLLTLYPVSDDVYQLDVYDENGKRLHRITNALFGDFTEDGAVVWGTFDKINVLQNNDTLSFTTDQYYTYGYGNLARNKLVAKMELSAYAQMVEVIDLKTNARLLFREQLIAPVFDKNAIITYKAPYDEQKDTIFRRDLDGNAAPLIFTHPDGIETIRHNRAADELVVLTKKNKLLVLNSRLQVKTGLQVTANDLYGMSANGSVLYYVRDQFLCAFPNNLDYLNVFNAERVWKLLEQERSPIKRELSRQRQKELGVPF</sequence>
<dbReference type="GO" id="GO:0005524">
    <property type="term" value="F:ATP binding"/>
    <property type="evidence" value="ECO:0007669"/>
    <property type="project" value="UniProtKB-KW"/>
</dbReference>
<dbReference type="SUPFAM" id="SSF52540">
    <property type="entry name" value="P-loop containing nucleoside triphosphate hydrolases"/>
    <property type="match status" value="1"/>
</dbReference>
<keyword evidence="4" id="KW-1185">Reference proteome</keyword>
<dbReference type="InterPro" id="IPR049052">
    <property type="entry name" value="nSTAND1"/>
</dbReference>